<keyword evidence="2" id="KW-1185">Reference proteome</keyword>
<dbReference type="AlphaFoldDB" id="A0A418QZ59"/>
<organism evidence="1 2">
    <name type="scientific">Hymenobacter rubripertinctus</name>
    <dbReference type="NCBI Taxonomy" id="2029981"/>
    <lineage>
        <taxon>Bacteria</taxon>
        <taxon>Pseudomonadati</taxon>
        <taxon>Bacteroidota</taxon>
        <taxon>Cytophagia</taxon>
        <taxon>Cytophagales</taxon>
        <taxon>Hymenobacteraceae</taxon>
        <taxon>Hymenobacter</taxon>
    </lineage>
</organism>
<dbReference type="Proteomes" id="UP000284250">
    <property type="component" value="Unassembled WGS sequence"/>
</dbReference>
<evidence type="ECO:0000313" key="2">
    <source>
        <dbReference type="Proteomes" id="UP000284250"/>
    </source>
</evidence>
<accession>A0A418QZ59</accession>
<name>A0A418QZ59_9BACT</name>
<proteinExistence type="predicted"/>
<evidence type="ECO:0000313" key="1">
    <source>
        <dbReference type="EMBL" id="RIY10470.1"/>
    </source>
</evidence>
<protein>
    <submittedName>
        <fullName evidence="1">Uncharacterized protein</fullName>
    </submittedName>
</protein>
<gene>
    <name evidence="1" type="ORF">D0T11_09715</name>
</gene>
<sequence>MSGCWLLVVGCQLSVVSCQLSVKERHSERSRGISRAIALLVLGHFAGATSAREIPRLRLRLRSE</sequence>
<comment type="caution">
    <text evidence="1">The sequence shown here is derived from an EMBL/GenBank/DDBJ whole genome shotgun (WGS) entry which is preliminary data.</text>
</comment>
<dbReference type="EMBL" id="QYCN01000012">
    <property type="protein sequence ID" value="RIY10470.1"/>
    <property type="molecule type" value="Genomic_DNA"/>
</dbReference>
<reference evidence="1 2" key="1">
    <citation type="submission" date="2019-01" db="EMBL/GenBank/DDBJ databases">
        <title>Hymenobacter humicola sp. nov., isolated from soils in Antarctica.</title>
        <authorList>
            <person name="Sedlacek I."/>
            <person name="Holochova P."/>
            <person name="Kralova S."/>
            <person name="Pantucek R."/>
            <person name="Stankova E."/>
            <person name="Vrbovska V."/>
            <person name="Kristofova L."/>
            <person name="Svec P."/>
            <person name="Busse H.-J."/>
        </authorList>
    </citation>
    <scope>NUCLEOTIDE SEQUENCE [LARGE SCALE GENOMIC DNA]</scope>
    <source>
        <strain evidence="1 2">CCM 8852</strain>
    </source>
</reference>